<dbReference type="EMBL" id="AOMD01000021">
    <property type="protein sequence ID" value="EMA44704.1"/>
    <property type="molecule type" value="Genomic_DNA"/>
</dbReference>
<dbReference type="AlphaFoldDB" id="M0MIZ6"/>
<keyword evidence="1" id="KW-0004">4Fe-4S</keyword>
<reference evidence="9 10" key="1">
    <citation type="journal article" date="2014" name="PLoS Genet.">
        <title>Phylogenetically driven sequencing of extremely halophilic archaea reveals strategies for static and dynamic osmo-response.</title>
        <authorList>
            <person name="Becker E.A."/>
            <person name="Seitzer P.M."/>
            <person name="Tritt A."/>
            <person name="Larsen D."/>
            <person name="Krusor M."/>
            <person name="Yao A.I."/>
            <person name="Wu D."/>
            <person name="Madern D."/>
            <person name="Eisen J.A."/>
            <person name="Darling A.E."/>
            <person name="Facciotti M.T."/>
        </authorList>
    </citation>
    <scope>NUCLEOTIDE SEQUENCE [LARGE SCALE GENOMIC DNA]</scope>
    <source>
        <strain evidence="9 10">DSM 5350</strain>
    </source>
</reference>
<evidence type="ECO:0000256" key="4">
    <source>
        <dbReference type="ARBA" id="ARBA00022801"/>
    </source>
</evidence>
<gene>
    <name evidence="9" type="ORF">C449_08604</name>
</gene>
<sequence length="195" mass="21520">MRPPCEQFVPGYGDANADFHVIGDHPGVHGGVETGVPFTNAAGRRLQRVLHAAGLLDEPDSDAPTTDDVFFSYLHTCVAEHPTPASYADCERFFDAELRAISAHVLLPVGERATQYVLEHYTARPVSDDLDMDALHATELRGGGWLVLPIAEPAEWTEDEADRMTRALDTLLATDYRRETDLGRFIPGGDSYRVR</sequence>
<keyword evidence="6" id="KW-0411">Iron-sulfur</keyword>
<dbReference type="Proteomes" id="UP000011669">
    <property type="component" value="Unassembled WGS sequence"/>
</dbReference>
<dbReference type="PANTHER" id="PTHR33693:SF1">
    <property type="entry name" value="TYPE-4 URACIL-DNA GLYCOSYLASE"/>
    <property type="match status" value="1"/>
</dbReference>
<evidence type="ECO:0000259" key="8">
    <source>
        <dbReference type="SMART" id="SM00986"/>
    </source>
</evidence>
<keyword evidence="4" id="KW-0378">Hydrolase</keyword>
<evidence type="ECO:0000256" key="6">
    <source>
        <dbReference type="ARBA" id="ARBA00023014"/>
    </source>
</evidence>
<dbReference type="SUPFAM" id="SSF52141">
    <property type="entry name" value="Uracil-DNA glycosylase-like"/>
    <property type="match status" value="1"/>
</dbReference>
<organism evidence="9 10">
    <name type="scientific">Halococcus saccharolyticus DSM 5350</name>
    <dbReference type="NCBI Taxonomy" id="1227455"/>
    <lineage>
        <taxon>Archaea</taxon>
        <taxon>Methanobacteriati</taxon>
        <taxon>Methanobacteriota</taxon>
        <taxon>Stenosarchaea group</taxon>
        <taxon>Halobacteria</taxon>
        <taxon>Halobacteriales</taxon>
        <taxon>Halococcaceae</taxon>
        <taxon>Halococcus</taxon>
    </lineage>
</organism>
<dbReference type="GO" id="GO:0051539">
    <property type="term" value="F:4 iron, 4 sulfur cluster binding"/>
    <property type="evidence" value="ECO:0007669"/>
    <property type="project" value="UniProtKB-KW"/>
</dbReference>
<dbReference type="InterPro" id="IPR051536">
    <property type="entry name" value="UDG_Type-4/5"/>
</dbReference>
<keyword evidence="10" id="KW-1185">Reference proteome</keyword>
<dbReference type="PATRIC" id="fig|1227455.4.peg.1761"/>
<comment type="caution">
    <text evidence="9">The sequence shown here is derived from an EMBL/GenBank/DDBJ whole genome shotgun (WGS) entry which is preliminary data.</text>
</comment>
<dbReference type="InParanoid" id="M0MIZ6"/>
<dbReference type="PANTHER" id="PTHR33693">
    <property type="entry name" value="TYPE-5 URACIL-DNA GLYCOSYLASE"/>
    <property type="match status" value="1"/>
</dbReference>
<dbReference type="InterPro" id="IPR005122">
    <property type="entry name" value="Uracil-DNA_glycosylase-like"/>
</dbReference>
<keyword evidence="2" id="KW-0479">Metal-binding</keyword>
<dbReference type="SMART" id="SM00987">
    <property type="entry name" value="UreE_C"/>
    <property type="match status" value="1"/>
</dbReference>
<dbReference type="GO" id="GO:0006281">
    <property type="term" value="P:DNA repair"/>
    <property type="evidence" value="ECO:0007669"/>
    <property type="project" value="UniProtKB-KW"/>
</dbReference>
<name>M0MIZ6_9EURY</name>
<dbReference type="InterPro" id="IPR036895">
    <property type="entry name" value="Uracil-DNA_glycosylase-like_sf"/>
</dbReference>
<keyword evidence="3" id="KW-0227">DNA damage</keyword>
<evidence type="ECO:0000313" key="9">
    <source>
        <dbReference type="EMBL" id="EMA44704.1"/>
    </source>
</evidence>
<feature type="domain" description="Uracil-DNA glycosylase-like" evidence="8">
    <location>
        <begin position="10"/>
        <end position="169"/>
    </location>
</feature>
<dbReference type="GO" id="GO:0046872">
    <property type="term" value="F:metal ion binding"/>
    <property type="evidence" value="ECO:0007669"/>
    <property type="project" value="UniProtKB-KW"/>
</dbReference>
<accession>M0MIZ6</accession>
<protein>
    <submittedName>
        <fullName evidence="9">Uracil DNA glycosylase</fullName>
    </submittedName>
</protein>
<evidence type="ECO:0000256" key="2">
    <source>
        <dbReference type="ARBA" id="ARBA00022723"/>
    </source>
</evidence>
<keyword evidence="7" id="KW-0234">DNA repair</keyword>
<evidence type="ECO:0000256" key="5">
    <source>
        <dbReference type="ARBA" id="ARBA00023004"/>
    </source>
</evidence>
<evidence type="ECO:0000313" key="10">
    <source>
        <dbReference type="Proteomes" id="UP000011669"/>
    </source>
</evidence>
<dbReference type="Pfam" id="PF03167">
    <property type="entry name" value="UDG"/>
    <property type="match status" value="1"/>
</dbReference>
<evidence type="ECO:0000256" key="7">
    <source>
        <dbReference type="ARBA" id="ARBA00023204"/>
    </source>
</evidence>
<evidence type="ECO:0000256" key="1">
    <source>
        <dbReference type="ARBA" id="ARBA00022485"/>
    </source>
</evidence>
<dbReference type="Gene3D" id="3.40.470.10">
    <property type="entry name" value="Uracil-DNA glycosylase-like domain"/>
    <property type="match status" value="1"/>
</dbReference>
<dbReference type="STRING" id="1227455.C449_08604"/>
<keyword evidence="5" id="KW-0408">Iron</keyword>
<proteinExistence type="predicted"/>
<evidence type="ECO:0000256" key="3">
    <source>
        <dbReference type="ARBA" id="ARBA00022763"/>
    </source>
</evidence>
<dbReference type="SMART" id="SM00986">
    <property type="entry name" value="UDG"/>
    <property type="match status" value="1"/>
</dbReference>
<dbReference type="GO" id="GO:0097506">
    <property type="term" value="F:deaminated base DNA N-glycosylase activity"/>
    <property type="evidence" value="ECO:0007669"/>
    <property type="project" value="UniProtKB-ARBA"/>
</dbReference>